<dbReference type="SUPFAM" id="SSF56059">
    <property type="entry name" value="Glutathione synthetase ATP-binding domain-like"/>
    <property type="match status" value="1"/>
</dbReference>
<dbReference type="RefSeq" id="WP_092830884.1">
    <property type="nucleotide sequence ID" value="NZ_FOGS01000017.1"/>
</dbReference>
<dbReference type="STRING" id="416874.SAMN04487958_1174"/>
<accession>A0A1H9WL80</accession>
<evidence type="ECO:0000313" key="2">
    <source>
        <dbReference type="Proteomes" id="UP000198505"/>
    </source>
</evidence>
<protein>
    <submittedName>
        <fullName evidence="1">Carbamoyl-phosphate synthase large subunit</fullName>
    </submittedName>
</protein>
<name>A0A1H9WL80_9GAMM</name>
<dbReference type="Gene3D" id="3.30.470.20">
    <property type="entry name" value="ATP-grasp fold, B domain"/>
    <property type="match status" value="1"/>
</dbReference>
<dbReference type="InterPro" id="IPR036291">
    <property type="entry name" value="NAD(P)-bd_dom_sf"/>
</dbReference>
<gene>
    <name evidence="1" type="ORF">SAMN04487958_1174</name>
</gene>
<dbReference type="GO" id="GO:0046872">
    <property type="term" value="F:metal ion binding"/>
    <property type="evidence" value="ECO:0007669"/>
    <property type="project" value="InterPro"/>
</dbReference>
<sequence>MKVLVSGIGGDIGLGIARILKGWGVFSHIYGIDIHSDHPGSLIVDQCAVAPKADDESYILWLSTYITDNEIDVFIPSSESEINALVTLRLDRIAGAKIIKNNELTIQKSLDKYECLSYLSSCGIPVPTHGLVGSTFPSNYPVIAKPRSGQGSKGITLVRNVEELKSCQSGWVWQSYLSPDDQEYTCAVYGTPRNDMHVLVIKRKLVHGMTGSGVVVANQEIERYVRLIAEAMQLDGAINIQLRLTKSGPLLFEINPRLSSTLVFRDKMGFADLRWWVAAKLGLDSPPFMMPKAGTHFYRGSQEYISTF</sequence>
<dbReference type="AlphaFoldDB" id="A0A1H9WL80"/>
<reference evidence="2" key="1">
    <citation type="submission" date="2016-10" db="EMBL/GenBank/DDBJ databases">
        <authorList>
            <person name="Varghese N."/>
            <person name="Submissions S."/>
        </authorList>
    </citation>
    <scope>NUCLEOTIDE SEQUENCE [LARGE SCALE GENOMIC DNA]</scope>
    <source>
        <strain evidence="2">CGMCC 1.6495</strain>
    </source>
</reference>
<dbReference type="Gene3D" id="3.40.50.20">
    <property type="match status" value="1"/>
</dbReference>
<evidence type="ECO:0000313" key="1">
    <source>
        <dbReference type="EMBL" id="SES34672.1"/>
    </source>
</evidence>
<keyword evidence="2" id="KW-1185">Reference proteome</keyword>
<dbReference type="Proteomes" id="UP000198505">
    <property type="component" value="Unassembled WGS sequence"/>
</dbReference>
<organism evidence="1 2">
    <name type="scientific">Vreelandella subterranea</name>
    <dbReference type="NCBI Taxonomy" id="416874"/>
    <lineage>
        <taxon>Bacteria</taxon>
        <taxon>Pseudomonadati</taxon>
        <taxon>Pseudomonadota</taxon>
        <taxon>Gammaproteobacteria</taxon>
        <taxon>Oceanospirillales</taxon>
        <taxon>Halomonadaceae</taxon>
        <taxon>Vreelandella</taxon>
    </lineage>
</organism>
<dbReference type="SUPFAM" id="SSF51735">
    <property type="entry name" value="NAD(P)-binding Rossmann-fold domains"/>
    <property type="match status" value="1"/>
</dbReference>
<proteinExistence type="predicted"/>
<dbReference type="EMBL" id="FOGS01000017">
    <property type="protein sequence ID" value="SES34672.1"/>
    <property type="molecule type" value="Genomic_DNA"/>
</dbReference>
<dbReference type="GO" id="GO:0005524">
    <property type="term" value="F:ATP binding"/>
    <property type="evidence" value="ECO:0007669"/>
    <property type="project" value="InterPro"/>
</dbReference>
<dbReference type="Pfam" id="PF15632">
    <property type="entry name" value="ATPgrasp_Ter"/>
    <property type="match status" value="1"/>
</dbReference>